<reference evidence="1" key="2">
    <citation type="journal article" date="2015" name="Data Brief">
        <title>Shoot transcriptome of the giant reed, Arundo donax.</title>
        <authorList>
            <person name="Barrero R.A."/>
            <person name="Guerrero F.D."/>
            <person name="Moolhuijzen P."/>
            <person name="Goolsby J.A."/>
            <person name="Tidwell J."/>
            <person name="Bellgard S.E."/>
            <person name="Bellgard M.I."/>
        </authorList>
    </citation>
    <scope>NUCLEOTIDE SEQUENCE</scope>
    <source>
        <tissue evidence="1">Shoot tissue taken approximately 20 cm above the soil surface</tissue>
    </source>
</reference>
<reference evidence="1" key="1">
    <citation type="submission" date="2014-09" db="EMBL/GenBank/DDBJ databases">
        <authorList>
            <person name="Magalhaes I.L.F."/>
            <person name="Oliveira U."/>
            <person name="Santos F.R."/>
            <person name="Vidigal T.H.D.A."/>
            <person name="Brescovit A.D."/>
            <person name="Santos A.J."/>
        </authorList>
    </citation>
    <scope>NUCLEOTIDE SEQUENCE</scope>
    <source>
        <tissue evidence="1">Shoot tissue taken approximately 20 cm above the soil surface</tissue>
    </source>
</reference>
<protein>
    <submittedName>
        <fullName evidence="1">Uncharacterized protein</fullName>
    </submittedName>
</protein>
<sequence>MNPTTSETTDTSAPYFATSLCTWITTSFSFQLPAP</sequence>
<accession>A0A0A9CIZ1</accession>
<evidence type="ECO:0000313" key="1">
    <source>
        <dbReference type="EMBL" id="JAD74423.1"/>
    </source>
</evidence>
<organism evidence="1">
    <name type="scientific">Arundo donax</name>
    <name type="common">Giant reed</name>
    <name type="synonym">Donax arundinaceus</name>
    <dbReference type="NCBI Taxonomy" id="35708"/>
    <lineage>
        <taxon>Eukaryota</taxon>
        <taxon>Viridiplantae</taxon>
        <taxon>Streptophyta</taxon>
        <taxon>Embryophyta</taxon>
        <taxon>Tracheophyta</taxon>
        <taxon>Spermatophyta</taxon>
        <taxon>Magnoliopsida</taxon>
        <taxon>Liliopsida</taxon>
        <taxon>Poales</taxon>
        <taxon>Poaceae</taxon>
        <taxon>PACMAD clade</taxon>
        <taxon>Arundinoideae</taxon>
        <taxon>Arundineae</taxon>
        <taxon>Arundo</taxon>
    </lineage>
</organism>
<dbReference type="AlphaFoldDB" id="A0A0A9CIZ1"/>
<name>A0A0A9CIZ1_ARUDO</name>
<dbReference type="EMBL" id="GBRH01223472">
    <property type="protein sequence ID" value="JAD74423.1"/>
    <property type="molecule type" value="Transcribed_RNA"/>
</dbReference>
<proteinExistence type="predicted"/>